<proteinExistence type="predicted"/>
<name>A0A8D8XE08_9HEMI</name>
<dbReference type="AlphaFoldDB" id="A0A8D8XE08"/>
<accession>A0A8D8XE08</accession>
<dbReference type="EMBL" id="HBUF01301219">
    <property type="protein sequence ID" value="CAG6691145.1"/>
    <property type="molecule type" value="Transcribed_RNA"/>
</dbReference>
<evidence type="ECO:0000313" key="1">
    <source>
        <dbReference type="EMBL" id="CAG6691145.1"/>
    </source>
</evidence>
<protein>
    <submittedName>
        <fullName evidence="1">Uncharacterized protein</fullName>
    </submittedName>
</protein>
<reference evidence="1" key="1">
    <citation type="submission" date="2021-05" db="EMBL/GenBank/DDBJ databases">
        <authorList>
            <person name="Alioto T."/>
            <person name="Alioto T."/>
            <person name="Gomez Garrido J."/>
        </authorList>
    </citation>
    <scope>NUCLEOTIDE SEQUENCE</scope>
</reference>
<sequence length="183" mass="20872">MIPPVPLSSRSTVYSSMFVFPSCFRNQSEYELLRIDKLYSCLDGGKPVLHDTVIQLSIERHTIPSLMHQSQDDLSCDLDDVATGYTSSERQENFQITGSVVTPLRVSLSRQQYEQLLGTIDTLFNHTTAPDSTGKYTNYWTLLTLCSTTLLLLIQLKRSPIHPPLVCLRLVWVIFKKKMAMVW</sequence>
<organism evidence="1">
    <name type="scientific">Cacopsylla melanoneura</name>
    <dbReference type="NCBI Taxonomy" id="428564"/>
    <lineage>
        <taxon>Eukaryota</taxon>
        <taxon>Metazoa</taxon>
        <taxon>Ecdysozoa</taxon>
        <taxon>Arthropoda</taxon>
        <taxon>Hexapoda</taxon>
        <taxon>Insecta</taxon>
        <taxon>Pterygota</taxon>
        <taxon>Neoptera</taxon>
        <taxon>Paraneoptera</taxon>
        <taxon>Hemiptera</taxon>
        <taxon>Sternorrhyncha</taxon>
        <taxon>Psylloidea</taxon>
        <taxon>Psyllidae</taxon>
        <taxon>Psyllinae</taxon>
        <taxon>Cacopsylla</taxon>
    </lineage>
</organism>